<comment type="caution">
    <text evidence="3">The sequence shown here is derived from an EMBL/GenBank/DDBJ whole genome shotgun (WGS) entry which is preliminary data.</text>
</comment>
<name>A0A841BAL0_9PSEU</name>
<evidence type="ECO:0000313" key="3">
    <source>
        <dbReference type="EMBL" id="MBB5855554.1"/>
    </source>
</evidence>
<dbReference type="Proteomes" id="UP000580861">
    <property type="component" value="Unassembled WGS sequence"/>
</dbReference>
<reference evidence="3 4" key="1">
    <citation type="submission" date="2020-08" db="EMBL/GenBank/DDBJ databases">
        <title>Sequencing the genomes of 1000 actinobacteria strains.</title>
        <authorList>
            <person name="Klenk H.-P."/>
        </authorList>
    </citation>
    <scope>NUCLEOTIDE SEQUENCE [LARGE SCALE GENOMIC DNA]</scope>
    <source>
        <strain evidence="3 4">DSM 45272</strain>
    </source>
</reference>
<dbReference type="GO" id="GO:0016787">
    <property type="term" value="F:hydrolase activity"/>
    <property type="evidence" value="ECO:0007669"/>
    <property type="project" value="UniProtKB-KW"/>
</dbReference>
<dbReference type="InterPro" id="IPR013094">
    <property type="entry name" value="AB_hydrolase_3"/>
</dbReference>
<evidence type="ECO:0000256" key="1">
    <source>
        <dbReference type="ARBA" id="ARBA00022801"/>
    </source>
</evidence>
<dbReference type="EMBL" id="JACHMX010000001">
    <property type="protein sequence ID" value="MBB5855554.1"/>
    <property type="molecule type" value="Genomic_DNA"/>
</dbReference>
<keyword evidence="4" id="KW-1185">Reference proteome</keyword>
<dbReference type="PANTHER" id="PTHR48081:SF8">
    <property type="entry name" value="ALPHA_BETA HYDROLASE FOLD-3 DOMAIN-CONTAINING PROTEIN-RELATED"/>
    <property type="match status" value="1"/>
</dbReference>
<evidence type="ECO:0000259" key="2">
    <source>
        <dbReference type="Pfam" id="PF07859"/>
    </source>
</evidence>
<gene>
    <name evidence="3" type="ORF">HDA45_005641</name>
</gene>
<dbReference type="SUPFAM" id="SSF53474">
    <property type="entry name" value="alpha/beta-Hydrolases"/>
    <property type="match status" value="1"/>
</dbReference>
<dbReference type="AlphaFoldDB" id="A0A841BAL0"/>
<sequence length="299" mass="32328">MDPELEAFIALFPPAQLDDPLAERATFAKLATSIPQPDTSAMTVEDRTVPGDPDVAIRIYRPHEAHGALVWLHGGGWVMGNLDTEHPWAARLAEASGAVVVSVNYRLAPENPFPAALDDVYTVLNWAAENATELGVTPDRIAIGGHSAGGGLAAATALRARDEQGPRIRFQLLNQPGLDDRLETWSARNFTDTPWINRAKVAAMWRYYLGGQPAPSYYAAPSRATDLTGLPPAYLGTAEFCPNRDENIDYAVRLLQSGVSVELHQWPGTFHGSQAILSAEVSRRQIAELGAALSRALAD</sequence>
<dbReference type="InterPro" id="IPR029058">
    <property type="entry name" value="AB_hydrolase_fold"/>
</dbReference>
<proteinExistence type="predicted"/>
<dbReference type="InterPro" id="IPR050300">
    <property type="entry name" value="GDXG_lipolytic_enzyme"/>
</dbReference>
<feature type="domain" description="Alpha/beta hydrolase fold-3" evidence="2">
    <location>
        <begin position="69"/>
        <end position="273"/>
    </location>
</feature>
<dbReference type="Pfam" id="PF07859">
    <property type="entry name" value="Abhydrolase_3"/>
    <property type="match status" value="1"/>
</dbReference>
<organism evidence="3 4">
    <name type="scientific">Amycolatopsis umgeniensis</name>
    <dbReference type="NCBI Taxonomy" id="336628"/>
    <lineage>
        <taxon>Bacteria</taxon>
        <taxon>Bacillati</taxon>
        <taxon>Actinomycetota</taxon>
        <taxon>Actinomycetes</taxon>
        <taxon>Pseudonocardiales</taxon>
        <taxon>Pseudonocardiaceae</taxon>
        <taxon>Amycolatopsis</taxon>
    </lineage>
</organism>
<keyword evidence="1" id="KW-0378">Hydrolase</keyword>
<dbReference type="Gene3D" id="3.40.50.1820">
    <property type="entry name" value="alpha/beta hydrolase"/>
    <property type="match status" value="1"/>
</dbReference>
<accession>A0A841BAL0</accession>
<dbReference type="PANTHER" id="PTHR48081">
    <property type="entry name" value="AB HYDROLASE SUPERFAMILY PROTEIN C4A8.06C"/>
    <property type="match status" value="1"/>
</dbReference>
<protein>
    <submittedName>
        <fullName evidence="3">Acetyl esterase/lipase</fullName>
    </submittedName>
</protein>
<dbReference type="RefSeq" id="WP_184900341.1">
    <property type="nucleotide sequence ID" value="NZ_JACHMX010000001.1"/>
</dbReference>
<evidence type="ECO:0000313" key="4">
    <source>
        <dbReference type="Proteomes" id="UP000580861"/>
    </source>
</evidence>